<dbReference type="PROSITE" id="PS51186">
    <property type="entry name" value="GNAT"/>
    <property type="match status" value="1"/>
</dbReference>
<dbReference type="InterPro" id="IPR041380">
    <property type="entry name" value="Acetyltransf_17"/>
</dbReference>
<evidence type="ECO:0000313" key="3">
    <source>
        <dbReference type="Proteomes" id="UP000297982"/>
    </source>
</evidence>
<protein>
    <submittedName>
        <fullName evidence="2">GNAT family N-acetyltransferase</fullName>
    </submittedName>
</protein>
<dbReference type="AlphaFoldDB" id="A0A4Z0H066"/>
<reference evidence="2 3" key="1">
    <citation type="journal article" date="2003" name="Int. J. Syst. Evol. Microbiol.">
        <title>Halobacillus salinus sp. nov., isolated from a salt lake on the coast of the East Sea in Korea.</title>
        <authorList>
            <person name="Yoon J.H."/>
            <person name="Kang K.H."/>
            <person name="Park Y.H."/>
        </authorList>
    </citation>
    <scope>NUCLEOTIDE SEQUENCE [LARGE SCALE GENOMIC DNA]</scope>
    <source>
        <strain evidence="2 3">HSL-3</strain>
    </source>
</reference>
<dbReference type="PANTHER" id="PTHR37817:SF1">
    <property type="entry name" value="N-ACETYLTRANSFERASE EIS"/>
    <property type="match status" value="1"/>
</dbReference>
<dbReference type="EMBL" id="SRJC01000001">
    <property type="protein sequence ID" value="TGB03833.1"/>
    <property type="molecule type" value="Genomic_DNA"/>
</dbReference>
<dbReference type="GO" id="GO:0030649">
    <property type="term" value="P:aminoglycoside antibiotic catabolic process"/>
    <property type="evidence" value="ECO:0007669"/>
    <property type="project" value="TreeGrafter"/>
</dbReference>
<dbReference type="Gene3D" id="3.40.630.30">
    <property type="match status" value="2"/>
</dbReference>
<evidence type="ECO:0000259" key="1">
    <source>
        <dbReference type="PROSITE" id="PS51186"/>
    </source>
</evidence>
<dbReference type="GO" id="GO:0034069">
    <property type="term" value="F:aminoglycoside N-acetyltransferase activity"/>
    <property type="evidence" value="ECO:0007669"/>
    <property type="project" value="TreeGrafter"/>
</dbReference>
<organism evidence="2 3">
    <name type="scientific">Halobacillus salinus</name>
    <dbReference type="NCBI Taxonomy" id="192814"/>
    <lineage>
        <taxon>Bacteria</taxon>
        <taxon>Bacillati</taxon>
        <taxon>Bacillota</taxon>
        <taxon>Bacilli</taxon>
        <taxon>Bacillales</taxon>
        <taxon>Bacillaceae</taxon>
        <taxon>Halobacillus</taxon>
    </lineage>
</organism>
<keyword evidence="3" id="KW-1185">Reference proteome</keyword>
<sequence length="411" mass="47572">MNFEQMKDFSAFTELSQRCYPGMKLNSKEEKERYTEHREKMNKEETIRTIGLYDQEKLVGGYIEYDFISNLYGSKVNSAGIGTVAVDLMNKKQGNAKRIIRKFLHDARQNRRPLAMLYPFQPSFYKRMGFGLGPRLHTYRFHPSQLPAFQDTLGTVELGEEDISAVSKCYNEWAHTTHGVSCDKEAYAFSFLKKDDRHTVGVFEDGELTGYVTFEFQQLEEGHFLQNDLIVSNFFYNSIKAYQSLLQFLHNQKDQVRSILFPTFDDRFSMILDNSCHIDETLIFSIYHKTSEAGQGLMYRIVDIPSFLESIQDHSFGDETIRIGWKIEDTLLDEHYEAVWQFEGGKPSLTDQPAEVTLELGIGEFSSLLLGCTSLKDILYRGAVKYDEADAFEKSLELFDNPLEPECWTFF</sequence>
<dbReference type="STRING" id="192814.GCA_900166575_00737"/>
<name>A0A4Z0H066_9BACI</name>
<evidence type="ECO:0000313" key="2">
    <source>
        <dbReference type="EMBL" id="TGB03833.1"/>
    </source>
</evidence>
<dbReference type="RefSeq" id="WP_135326537.1">
    <property type="nucleotide sequence ID" value="NZ_SRJC01000001.1"/>
</dbReference>
<dbReference type="Pfam" id="PF13527">
    <property type="entry name" value="Acetyltransf_9"/>
    <property type="match status" value="1"/>
</dbReference>
<dbReference type="Gene3D" id="3.30.1050.10">
    <property type="entry name" value="SCP2 sterol-binding domain"/>
    <property type="match status" value="1"/>
</dbReference>
<comment type="caution">
    <text evidence="2">The sequence shown here is derived from an EMBL/GenBank/DDBJ whole genome shotgun (WGS) entry which is preliminary data.</text>
</comment>
<keyword evidence="2" id="KW-0808">Transferase</keyword>
<dbReference type="InterPro" id="IPR016181">
    <property type="entry name" value="Acyl_CoA_acyltransferase"/>
</dbReference>
<accession>A0A4Z0H066</accession>
<dbReference type="InterPro" id="IPR051554">
    <property type="entry name" value="Acetyltransferase_Eis"/>
</dbReference>
<dbReference type="InterPro" id="IPR000182">
    <property type="entry name" value="GNAT_dom"/>
</dbReference>
<dbReference type="PANTHER" id="PTHR37817">
    <property type="entry name" value="N-ACETYLTRANSFERASE EIS"/>
    <property type="match status" value="1"/>
</dbReference>
<dbReference type="Proteomes" id="UP000297982">
    <property type="component" value="Unassembled WGS sequence"/>
</dbReference>
<dbReference type="SUPFAM" id="SSF55718">
    <property type="entry name" value="SCP-like"/>
    <property type="match status" value="1"/>
</dbReference>
<gene>
    <name evidence="2" type="ORF">E4663_02150</name>
</gene>
<feature type="domain" description="N-acetyltransferase" evidence="1">
    <location>
        <begin position="1"/>
        <end position="152"/>
    </location>
</feature>
<dbReference type="SUPFAM" id="SSF55729">
    <property type="entry name" value="Acyl-CoA N-acyltransferases (Nat)"/>
    <property type="match status" value="1"/>
</dbReference>
<dbReference type="InterPro" id="IPR036527">
    <property type="entry name" value="SCP2_sterol-bd_dom_sf"/>
</dbReference>
<dbReference type="Pfam" id="PF17668">
    <property type="entry name" value="Acetyltransf_17"/>
    <property type="match status" value="1"/>
</dbReference>
<proteinExistence type="predicted"/>